<reference evidence="3" key="1">
    <citation type="submission" date="2016-10" db="EMBL/GenBank/DDBJ databases">
        <authorList>
            <person name="Varghese N."/>
            <person name="Submissions S."/>
        </authorList>
    </citation>
    <scope>NUCLEOTIDE SEQUENCE [LARGE SCALE GENOMIC DNA]</scope>
    <source>
        <strain evidence="3">CGMCC 1.8895</strain>
    </source>
</reference>
<accession>A0A1G9BYH6</accession>
<feature type="domain" description="BPL/LPL catalytic" evidence="1">
    <location>
        <begin position="32"/>
        <end position="243"/>
    </location>
</feature>
<dbReference type="EMBL" id="FNFY01000003">
    <property type="protein sequence ID" value="SDK44536.1"/>
    <property type="molecule type" value="Genomic_DNA"/>
</dbReference>
<dbReference type="PROSITE" id="PS51733">
    <property type="entry name" value="BPL_LPL_CATALYTIC"/>
    <property type="match status" value="1"/>
</dbReference>
<dbReference type="Proteomes" id="UP000199008">
    <property type="component" value="Unassembled WGS sequence"/>
</dbReference>
<dbReference type="Pfam" id="PF21948">
    <property type="entry name" value="LplA-B_cat"/>
    <property type="match status" value="1"/>
</dbReference>
<evidence type="ECO:0000313" key="2">
    <source>
        <dbReference type="EMBL" id="SDK44536.1"/>
    </source>
</evidence>
<dbReference type="OrthoDB" id="9774653at2"/>
<dbReference type="STRING" id="576118.SAMN05216216_103155"/>
<dbReference type="RefSeq" id="WP_092984605.1">
    <property type="nucleotide sequence ID" value="NZ_FNFY01000003.1"/>
</dbReference>
<dbReference type="Gene3D" id="3.30.930.10">
    <property type="entry name" value="Bira Bifunctional Protein, Domain 2"/>
    <property type="match status" value="1"/>
</dbReference>
<dbReference type="InterPro" id="IPR050664">
    <property type="entry name" value="Octanoyltrans_LipM/LipL"/>
</dbReference>
<dbReference type="PANTHER" id="PTHR43679:SF2">
    <property type="entry name" value="OCTANOYL-[GCVH]:PROTEIN N-OCTANOYLTRANSFERASE"/>
    <property type="match status" value="1"/>
</dbReference>
<name>A0A1G9BYH6_9BACL</name>
<dbReference type="AlphaFoldDB" id="A0A1G9BYH6"/>
<dbReference type="GO" id="GO:0016874">
    <property type="term" value="F:ligase activity"/>
    <property type="evidence" value="ECO:0007669"/>
    <property type="project" value="UniProtKB-KW"/>
</dbReference>
<gene>
    <name evidence="2" type="ORF">SAMN05216216_103155</name>
</gene>
<dbReference type="SUPFAM" id="SSF55681">
    <property type="entry name" value="Class II aaRS and biotin synthetases"/>
    <property type="match status" value="1"/>
</dbReference>
<dbReference type="GO" id="GO:0009249">
    <property type="term" value="P:protein lipoylation"/>
    <property type="evidence" value="ECO:0007669"/>
    <property type="project" value="UniProtKB-ARBA"/>
</dbReference>
<protein>
    <submittedName>
        <fullName evidence="2">Lipoate-protein ligase A</fullName>
    </submittedName>
</protein>
<dbReference type="CDD" id="cd16443">
    <property type="entry name" value="LplA"/>
    <property type="match status" value="1"/>
</dbReference>
<proteinExistence type="predicted"/>
<dbReference type="GO" id="GO:0016740">
    <property type="term" value="F:transferase activity"/>
    <property type="evidence" value="ECO:0007669"/>
    <property type="project" value="UniProtKB-ARBA"/>
</dbReference>
<dbReference type="PANTHER" id="PTHR43679">
    <property type="entry name" value="OCTANOYLTRANSFERASE LIPM-RELATED"/>
    <property type="match status" value="1"/>
</dbReference>
<sequence length="270" mass="31158">MPEEWGFLNTGHNNAATNMAIDEALLNWHSRGVIPPTLRFYGWSAPSLSVGRLQRVDKRIDFSALERYNCDFVRRLTGGSAVLHDDELTYSIVVTEDHPFIPTSVREAYHILTRGILEGYRNLGIQADYAYPSREEIIKGRSSVCFEQATYYELIIDDKKLSGNAQVRKDDVLLQHGSIPMNINEKMLFDLFLFPSERMREKKRTSFYEKAIAINAITNQNYTYDMLVDAFYHGFQTGLDVKFKPMTLTDAQWDEINQLAKSKYETQIMN</sequence>
<dbReference type="InterPro" id="IPR004143">
    <property type="entry name" value="BPL_LPL_catalytic"/>
</dbReference>
<evidence type="ECO:0000313" key="3">
    <source>
        <dbReference type="Proteomes" id="UP000199008"/>
    </source>
</evidence>
<dbReference type="GO" id="GO:0140096">
    <property type="term" value="F:catalytic activity, acting on a protein"/>
    <property type="evidence" value="ECO:0007669"/>
    <property type="project" value="UniProtKB-ARBA"/>
</dbReference>
<dbReference type="InterPro" id="IPR045864">
    <property type="entry name" value="aa-tRNA-synth_II/BPL/LPL"/>
</dbReference>
<evidence type="ECO:0000259" key="1">
    <source>
        <dbReference type="PROSITE" id="PS51733"/>
    </source>
</evidence>
<keyword evidence="3" id="KW-1185">Reference proteome</keyword>
<keyword evidence="2" id="KW-0436">Ligase</keyword>
<organism evidence="2 3">
    <name type="scientific">Lacicoccus qingdaonensis</name>
    <dbReference type="NCBI Taxonomy" id="576118"/>
    <lineage>
        <taxon>Bacteria</taxon>
        <taxon>Bacillati</taxon>
        <taxon>Bacillota</taxon>
        <taxon>Bacilli</taxon>
        <taxon>Bacillales</taxon>
        <taxon>Salinicoccaceae</taxon>
        <taxon>Lacicoccus</taxon>
    </lineage>
</organism>